<dbReference type="Pfam" id="PF13566">
    <property type="entry name" value="DUF4130"/>
    <property type="match status" value="1"/>
</dbReference>
<dbReference type="EMBL" id="QSOI01000005">
    <property type="protein sequence ID" value="RGI84864.1"/>
    <property type="molecule type" value="Genomic_DNA"/>
</dbReference>
<evidence type="ECO:0000313" key="5">
    <source>
        <dbReference type="Proteomes" id="UP000266376"/>
    </source>
</evidence>
<dbReference type="InterPro" id="IPR025404">
    <property type="entry name" value="DUF4130"/>
</dbReference>
<sequence>MKKIYVCNDTITGIFSAIYDAWKEGREEKECGITIKGMLEQELFCEYILVEENLHKEQAVERLIRKHLGGQAYADIWHASLASDKDKADAIYGTMLAARRLRNSKKVMEHLSHPQVERVFELSRKVGSEAHNYKGFLRFRELSGGILYGGIAPKNRILTCIAPHFANRLPQENWLIHDKTHHMYAVHEAGKEWVLVENERIQEERLGQITENEQMYASLWTAFCRTISIESRENPRSQMQHLPLRYRPEMTEMAGEV</sequence>
<dbReference type="NCBIfam" id="TIGR03915">
    <property type="entry name" value="SAM_7_link_chp"/>
    <property type="match status" value="1"/>
</dbReference>
<accession>A0A3E4F805</accession>
<dbReference type="Proteomes" id="UP000266376">
    <property type="component" value="Unassembled WGS sequence"/>
</dbReference>
<evidence type="ECO:0000313" key="2">
    <source>
        <dbReference type="EMBL" id="RGI84864.1"/>
    </source>
</evidence>
<evidence type="ECO:0000259" key="1">
    <source>
        <dbReference type="Pfam" id="PF13566"/>
    </source>
</evidence>
<dbReference type="AlphaFoldDB" id="A0A3E4F805"/>
<dbReference type="EMBL" id="QSAJ01000021">
    <property type="protein sequence ID" value="RGW52675.1"/>
    <property type="molecule type" value="Genomic_DNA"/>
</dbReference>
<comment type="caution">
    <text evidence="2">The sequence shown here is derived from an EMBL/GenBank/DDBJ whole genome shotgun (WGS) entry which is preliminary data.</text>
</comment>
<protein>
    <submittedName>
        <fullName evidence="2">DNA metabolism protein</fullName>
    </submittedName>
</protein>
<feature type="domain" description="DUF4130" evidence="1">
    <location>
        <begin position="86"/>
        <end position="252"/>
    </location>
</feature>
<name>A0A3E4F805_9FIRM</name>
<proteinExistence type="predicted"/>
<evidence type="ECO:0000313" key="4">
    <source>
        <dbReference type="Proteomes" id="UP000260664"/>
    </source>
</evidence>
<dbReference type="InterPro" id="IPR023875">
    <property type="entry name" value="DNA_repair_put"/>
</dbReference>
<reference evidence="4 5" key="1">
    <citation type="submission" date="2018-08" db="EMBL/GenBank/DDBJ databases">
        <title>A genome reference for cultivated species of the human gut microbiota.</title>
        <authorList>
            <person name="Zou Y."/>
            <person name="Xue W."/>
            <person name="Luo G."/>
        </authorList>
    </citation>
    <scope>NUCLEOTIDE SEQUENCE [LARGE SCALE GENOMIC DNA]</scope>
    <source>
        <strain evidence="3 5">AF12-11</strain>
        <strain evidence="2 4">TM09-19AC</strain>
    </source>
</reference>
<evidence type="ECO:0000313" key="3">
    <source>
        <dbReference type="EMBL" id="RGW52675.1"/>
    </source>
</evidence>
<organism evidence="2 4">
    <name type="scientific">Dorea formicigenerans</name>
    <dbReference type="NCBI Taxonomy" id="39486"/>
    <lineage>
        <taxon>Bacteria</taxon>
        <taxon>Bacillati</taxon>
        <taxon>Bacillota</taxon>
        <taxon>Clostridia</taxon>
        <taxon>Lachnospirales</taxon>
        <taxon>Lachnospiraceae</taxon>
        <taxon>Dorea</taxon>
    </lineage>
</organism>
<dbReference type="RefSeq" id="WP_117494695.1">
    <property type="nucleotide sequence ID" value="NZ_QSOI01000005.1"/>
</dbReference>
<dbReference type="Proteomes" id="UP000260664">
    <property type="component" value="Unassembled WGS sequence"/>
</dbReference>
<gene>
    <name evidence="3" type="ORF">DWV67_09375</name>
    <name evidence="2" type="ORF">DXD84_05235</name>
</gene>